<dbReference type="RefSeq" id="WP_016656540.1">
    <property type="nucleotide sequence ID" value="NZ_KE340353.1"/>
</dbReference>
<dbReference type="PATRIC" id="fig|421052.3.peg.2085"/>
<sequence length="149" mass="16411">MKKSIMLSTLIGSSLIFTACTTMQNNVESETATTSEASMSSNDSTVTSEGANVNEISKLYGNWVEKNPINDTEFQGFRLNQDLSASSINMETLQYQSWSYQDNTLSLVARSIGNKVSGVDTLTYKVISVDETTLVLDNNGQQLVFKKQQ</sequence>
<keyword evidence="2" id="KW-0732">Signal</keyword>
<protein>
    <recommendedName>
        <fullName evidence="3">Lipocalin-like domain-containing protein</fullName>
    </recommendedName>
</protein>
<evidence type="ECO:0000259" key="3">
    <source>
        <dbReference type="Pfam" id="PF12702"/>
    </source>
</evidence>
<dbReference type="Pfam" id="PF12702">
    <property type="entry name" value="Lipocalin_3"/>
    <property type="match status" value="1"/>
</dbReference>
<name>S3MXP0_9GAMM</name>
<feature type="region of interest" description="Disordered" evidence="1">
    <location>
        <begin position="28"/>
        <end position="48"/>
    </location>
</feature>
<dbReference type="PROSITE" id="PS51257">
    <property type="entry name" value="PROKAR_LIPOPROTEIN"/>
    <property type="match status" value="1"/>
</dbReference>
<evidence type="ECO:0000313" key="4">
    <source>
        <dbReference type="EMBL" id="EPF72640.1"/>
    </source>
</evidence>
<evidence type="ECO:0000313" key="5">
    <source>
        <dbReference type="Proteomes" id="UP000014568"/>
    </source>
</evidence>
<dbReference type="Proteomes" id="UP000014568">
    <property type="component" value="Unassembled WGS sequence"/>
</dbReference>
<evidence type="ECO:0000256" key="2">
    <source>
        <dbReference type="SAM" id="SignalP"/>
    </source>
</evidence>
<gene>
    <name evidence="4" type="ORF">F945_02134</name>
</gene>
<feature type="signal peptide" evidence="2">
    <location>
        <begin position="1"/>
        <end position="19"/>
    </location>
</feature>
<evidence type="ECO:0000256" key="1">
    <source>
        <dbReference type="SAM" id="MobiDB-lite"/>
    </source>
</evidence>
<reference evidence="4 5" key="1">
    <citation type="submission" date="2013-06" db="EMBL/GenBank/DDBJ databases">
        <title>The Genome Sequence of Acinetobacter rudis CIP 110305.</title>
        <authorList>
            <consortium name="The Broad Institute Genome Sequencing Platform"/>
            <consortium name="The Broad Institute Genome Sequencing Center for Infectious Disease"/>
            <person name="Cerqueira G."/>
            <person name="Feldgarden M."/>
            <person name="Courvalin P."/>
            <person name="Perichon B."/>
            <person name="Grillot-Courvalin C."/>
            <person name="Clermont D."/>
            <person name="Rocha E."/>
            <person name="Yoon E.-J."/>
            <person name="Nemec A."/>
            <person name="Young S.K."/>
            <person name="Zeng Q."/>
            <person name="Gargeya S."/>
            <person name="Fitzgerald M."/>
            <person name="Abouelleil A."/>
            <person name="Alvarado L."/>
            <person name="Berlin A.M."/>
            <person name="Chapman S.B."/>
            <person name="Dewar J."/>
            <person name="Goldberg J."/>
            <person name="Griggs A."/>
            <person name="Gujja S."/>
            <person name="Hansen M."/>
            <person name="Howarth C."/>
            <person name="Imamovic A."/>
            <person name="Larimer J."/>
            <person name="McCowan C."/>
            <person name="Murphy C."/>
            <person name="Pearson M."/>
            <person name="Priest M."/>
            <person name="Roberts A."/>
            <person name="Saif S."/>
            <person name="Shea T."/>
            <person name="Sykes S."/>
            <person name="Wortman J."/>
            <person name="Nusbaum C."/>
            <person name="Birren B."/>
        </authorList>
    </citation>
    <scope>NUCLEOTIDE SEQUENCE [LARGE SCALE GENOMIC DNA]</scope>
    <source>
        <strain evidence="4 5">CIP 110305</strain>
    </source>
</reference>
<feature type="chain" id="PRO_5004523550" description="Lipocalin-like domain-containing protein" evidence="2">
    <location>
        <begin position="20"/>
        <end position="149"/>
    </location>
</feature>
<comment type="caution">
    <text evidence="4">The sequence shown here is derived from an EMBL/GenBank/DDBJ whole genome shotgun (WGS) entry which is preliminary data.</text>
</comment>
<dbReference type="eggNOG" id="ENOG50339QS">
    <property type="taxonomic scope" value="Bacteria"/>
</dbReference>
<proteinExistence type="predicted"/>
<dbReference type="HOGENOM" id="CLU_150714_0_0_6"/>
<dbReference type="InterPro" id="IPR024311">
    <property type="entry name" value="Lipocalin-like"/>
</dbReference>
<dbReference type="Gene3D" id="2.40.128.280">
    <property type="match status" value="1"/>
</dbReference>
<dbReference type="AlphaFoldDB" id="S3MXP0"/>
<feature type="compositionally biased region" description="Low complexity" evidence="1">
    <location>
        <begin position="28"/>
        <end position="41"/>
    </location>
</feature>
<organism evidence="4 5">
    <name type="scientific">Acinetobacter rudis CIP 110305</name>
    <dbReference type="NCBI Taxonomy" id="421052"/>
    <lineage>
        <taxon>Bacteria</taxon>
        <taxon>Pseudomonadati</taxon>
        <taxon>Pseudomonadota</taxon>
        <taxon>Gammaproteobacteria</taxon>
        <taxon>Moraxellales</taxon>
        <taxon>Moraxellaceae</taxon>
        <taxon>Acinetobacter</taxon>
    </lineage>
</organism>
<accession>S3MXP0</accession>
<feature type="domain" description="Lipocalin-like" evidence="3">
    <location>
        <begin position="57"/>
        <end position="148"/>
    </location>
</feature>
<dbReference type="EMBL" id="ATGI01000029">
    <property type="protein sequence ID" value="EPF72640.1"/>
    <property type="molecule type" value="Genomic_DNA"/>
</dbReference>
<keyword evidence="5" id="KW-1185">Reference proteome</keyword>